<dbReference type="PANTHER" id="PTHR23050">
    <property type="entry name" value="CALCIUM BINDING PROTEIN"/>
    <property type="match status" value="1"/>
</dbReference>
<evidence type="ECO:0000256" key="2">
    <source>
        <dbReference type="ARBA" id="ARBA00022837"/>
    </source>
</evidence>
<sequence>MDEDKDFAISREEFQKAIGKLPTQSRREMALMRAFQRMDKDGSGSLSKAELFQGSMLRNVGLSQAQIDDLISFVFTDDDKAVQYDEFLRLLNFKESESTIKQLFSKLDKDGSGALSAAEMRDAINKEGDLARVRPQLLKVLDEIEKDFLGRNIDFNRFVEVWLQKKEVIKTESFASNPYI</sequence>
<evidence type="ECO:0000259" key="3">
    <source>
        <dbReference type="PROSITE" id="PS50222"/>
    </source>
</evidence>
<dbReference type="GO" id="GO:0043226">
    <property type="term" value="C:organelle"/>
    <property type="evidence" value="ECO:0007669"/>
    <property type="project" value="UniProtKB-ARBA"/>
</dbReference>
<accession>A0AAV4J8V2</accession>
<name>A0AAV4J8V2_9GAST</name>
<dbReference type="EMBL" id="BMAT01013665">
    <property type="protein sequence ID" value="GFS17771.1"/>
    <property type="molecule type" value="Genomic_DNA"/>
</dbReference>
<dbReference type="FunFam" id="1.10.238.10:FF:000178">
    <property type="entry name" value="Calmodulin-2 A"/>
    <property type="match status" value="1"/>
</dbReference>
<evidence type="ECO:0000313" key="5">
    <source>
        <dbReference type="Proteomes" id="UP000762676"/>
    </source>
</evidence>
<dbReference type="InterPro" id="IPR002048">
    <property type="entry name" value="EF_hand_dom"/>
</dbReference>
<dbReference type="Pfam" id="PF13499">
    <property type="entry name" value="EF-hand_7"/>
    <property type="match status" value="1"/>
</dbReference>
<feature type="domain" description="EF-hand" evidence="3">
    <location>
        <begin position="95"/>
        <end position="130"/>
    </location>
</feature>
<gene>
    <name evidence="4" type="ORF">ElyMa_006830600</name>
</gene>
<protein>
    <submittedName>
        <fullName evidence="4">Calmodulin</fullName>
    </submittedName>
</protein>
<dbReference type="InterPro" id="IPR050145">
    <property type="entry name" value="Centrin_CML-like"/>
</dbReference>
<dbReference type="AlphaFoldDB" id="A0AAV4J8V2"/>
<dbReference type="Pfam" id="PF13405">
    <property type="entry name" value="EF-hand_6"/>
    <property type="match status" value="1"/>
</dbReference>
<evidence type="ECO:0000256" key="1">
    <source>
        <dbReference type="ARBA" id="ARBA00022737"/>
    </source>
</evidence>
<dbReference type="SMART" id="SM00054">
    <property type="entry name" value="EFh"/>
    <property type="match status" value="2"/>
</dbReference>
<dbReference type="Proteomes" id="UP000762676">
    <property type="component" value="Unassembled WGS sequence"/>
</dbReference>
<dbReference type="InterPro" id="IPR011992">
    <property type="entry name" value="EF-hand-dom_pair"/>
</dbReference>
<proteinExistence type="predicted"/>
<organism evidence="4 5">
    <name type="scientific">Elysia marginata</name>
    <dbReference type="NCBI Taxonomy" id="1093978"/>
    <lineage>
        <taxon>Eukaryota</taxon>
        <taxon>Metazoa</taxon>
        <taxon>Spiralia</taxon>
        <taxon>Lophotrochozoa</taxon>
        <taxon>Mollusca</taxon>
        <taxon>Gastropoda</taxon>
        <taxon>Heterobranchia</taxon>
        <taxon>Euthyneura</taxon>
        <taxon>Panpulmonata</taxon>
        <taxon>Sacoglossa</taxon>
        <taxon>Placobranchoidea</taxon>
        <taxon>Plakobranchidae</taxon>
        <taxon>Elysia</taxon>
    </lineage>
</organism>
<keyword evidence="1" id="KW-0677">Repeat</keyword>
<keyword evidence="2" id="KW-0106">Calcium</keyword>
<dbReference type="PROSITE" id="PS00018">
    <property type="entry name" value="EF_HAND_1"/>
    <property type="match status" value="2"/>
</dbReference>
<comment type="caution">
    <text evidence="4">The sequence shown here is derived from an EMBL/GenBank/DDBJ whole genome shotgun (WGS) entry which is preliminary data.</text>
</comment>
<dbReference type="Gene3D" id="1.10.238.10">
    <property type="entry name" value="EF-hand"/>
    <property type="match status" value="2"/>
</dbReference>
<dbReference type="InterPro" id="IPR018247">
    <property type="entry name" value="EF_Hand_1_Ca_BS"/>
</dbReference>
<dbReference type="PROSITE" id="PS50222">
    <property type="entry name" value="EF_HAND_2"/>
    <property type="match status" value="2"/>
</dbReference>
<dbReference type="GO" id="GO:0005509">
    <property type="term" value="F:calcium ion binding"/>
    <property type="evidence" value="ECO:0007669"/>
    <property type="project" value="InterPro"/>
</dbReference>
<feature type="domain" description="EF-hand" evidence="3">
    <location>
        <begin position="26"/>
        <end position="61"/>
    </location>
</feature>
<evidence type="ECO:0000313" key="4">
    <source>
        <dbReference type="EMBL" id="GFS17771.1"/>
    </source>
</evidence>
<dbReference type="SUPFAM" id="SSF47473">
    <property type="entry name" value="EF-hand"/>
    <property type="match status" value="1"/>
</dbReference>
<reference evidence="4 5" key="1">
    <citation type="journal article" date="2021" name="Elife">
        <title>Chloroplast acquisition without the gene transfer in kleptoplastic sea slugs, Plakobranchus ocellatus.</title>
        <authorList>
            <person name="Maeda T."/>
            <person name="Takahashi S."/>
            <person name="Yoshida T."/>
            <person name="Shimamura S."/>
            <person name="Takaki Y."/>
            <person name="Nagai Y."/>
            <person name="Toyoda A."/>
            <person name="Suzuki Y."/>
            <person name="Arimoto A."/>
            <person name="Ishii H."/>
            <person name="Satoh N."/>
            <person name="Nishiyama T."/>
            <person name="Hasebe M."/>
            <person name="Maruyama T."/>
            <person name="Minagawa J."/>
            <person name="Obokata J."/>
            <person name="Shigenobu S."/>
        </authorList>
    </citation>
    <scope>NUCLEOTIDE SEQUENCE [LARGE SCALE GENOMIC DNA]</scope>
</reference>
<keyword evidence="5" id="KW-1185">Reference proteome</keyword>